<keyword evidence="1" id="KW-0812">Transmembrane</keyword>
<dbReference type="EMBL" id="BMAW01000734">
    <property type="protein sequence ID" value="GFS70461.1"/>
    <property type="molecule type" value="Genomic_DNA"/>
</dbReference>
<gene>
    <name evidence="2" type="ORF">NPIL_421351</name>
</gene>
<accession>A0A8X6MNZ6</accession>
<evidence type="ECO:0000256" key="1">
    <source>
        <dbReference type="SAM" id="Phobius"/>
    </source>
</evidence>
<sequence length="107" mass="11356">MTNTFTTNLKCACAHNSYNSRCRPNQSLASLCLSPVLALVMAYIGISPIDSPIPCGIPSSVSHADLSVRPESLPSCVSPLIRTITVLSFASSSSECAIFLNFISPHI</sequence>
<proteinExistence type="predicted"/>
<evidence type="ECO:0000313" key="3">
    <source>
        <dbReference type="Proteomes" id="UP000887013"/>
    </source>
</evidence>
<protein>
    <submittedName>
        <fullName evidence="2">Uncharacterized protein</fullName>
    </submittedName>
</protein>
<organism evidence="2 3">
    <name type="scientific">Nephila pilipes</name>
    <name type="common">Giant wood spider</name>
    <name type="synonym">Nephila maculata</name>
    <dbReference type="NCBI Taxonomy" id="299642"/>
    <lineage>
        <taxon>Eukaryota</taxon>
        <taxon>Metazoa</taxon>
        <taxon>Ecdysozoa</taxon>
        <taxon>Arthropoda</taxon>
        <taxon>Chelicerata</taxon>
        <taxon>Arachnida</taxon>
        <taxon>Araneae</taxon>
        <taxon>Araneomorphae</taxon>
        <taxon>Entelegynae</taxon>
        <taxon>Araneoidea</taxon>
        <taxon>Nephilidae</taxon>
        <taxon>Nephila</taxon>
    </lineage>
</organism>
<name>A0A8X6MNZ6_NEPPI</name>
<dbReference type="Proteomes" id="UP000887013">
    <property type="component" value="Unassembled WGS sequence"/>
</dbReference>
<comment type="caution">
    <text evidence="2">The sequence shown here is derived from an EMBL/GenBank/DDBJ whole genome shotgun (WGS) entry which is preliminary data.</text>
</comment>
<evidence type="ECO:0000313" key="2">
    <source>
        <dbReference type="EMBL" id="GFS70461.1"/>
    </source>
</evidence>
<keyword evidence="3" id="KW-1185">Reference proteome</keyword>
<reference evidence="2" key="1">
    <citation type="submission" date="2020-08" db="EMBL/GenBank/DDBJ databases">
        <title>Multicomponent nature underlies the extraordinary mechanical properties of spider dragline silk.</title>
        <authorList>
            <person name="Kono N."/>
            <person name="Nakamura H."/>
            <person name="Mori M."/>
            <person name="Yoshida Y."/>
            <person name="Ohtoshi R."/>
            <person name="Malay A.D."/>
            <person name="Moran D.A.P."/>
            <person name="Tomita M."/>
            <person name="Numata K."/>
            <person name="Arakawa K."/>
        </authorList>
    </citation>
    <scope>NUCLEOTIDE SEQUENCE</scope>
</reference>
<feature type="transmembrane region" description="Helical" evidence="1">
    <location>
        <begin position="28"/>
        <end position="46"/>
    </location>
</feature>
<keyword evidence="1" id="KW-0472">Membrane</keyword>
<dbReference type="AlphaFoldDB" id="A0A8X6MNZ6"/>
<keyword evidence="1" id="KW-1133">Transmembrane helix</keyword>